<dbReference type="EMBL" id="SPRC01000009">
    <property type="protein sequence ID" value="TIB81235.1"/>
    <property type="molecule type" value="Genomic_DNA"/>
</dbReference>
<comment type="caution">
    <text evidence="4">The sequence shown here is derived from an EMBL/GenBank/DDBJ whole genome shotgun (WGS) entry which is preliminary data.</text>
</comment>
<accession>A0A4T0M6Q6</accession>
<evidence type="ECO:0008006" key="9">
    <source>
        <dbReference type="Google" id="ProtNLM"/>
    </source>
</evidence>
<sequence>MLRGRTRLSLLESQLRSFNAFVSSYGYTQSSTTPTIVPSTSQSVALPPGQTLSKSLQDSHATLNHALGSANYNNIVNSLRRSYHLTTAVSFPAYAISYTLDLMLQDPIPDDSMLDGATLLFKYARKIDAVPYDTSTVELFAKVFCHLGQHERAFKLLRTFRRLNKFVGVDVIESVAKSMEDVKEYAMSLDTLSMIPYDEKPTINILNLRLRSSIACEDYKRVNLVEFEHFDITPNQDTYHALIFGELLNGNLEQSKSYLSQMRNSGFTDNVATHLAILRAYRSLGIDPTLEHHALNDTAKLGLNADARVLNALMMLRIDAEDDRLALRIFEKFFNHSKTTNDTSLESLVKETLESRNTAFKKPHPDAATYAIVIQVFARNGNLEMAKFYYEDYKKYINKPNSHVESAFIKAHVSAGELPAALNLLRNGHIRTSARSINALFKGGLSDASEMKGIYTALRLFKRSKSKPDHKTLELIIQHLHNLHMPPSKLLRILNKLIAISSHRISLNMRLFNIIRLSTSDHVKAFISQPSKSIQVRTPGVGKKHPTYIPSYESISKIQDYLERKGQNDDGMSITIKMRLLAISGEFEEAKAVLKEIVGMGYKPTKYHFGALIEGATQNGNFSLAKSIIQQAGKAGVESNSIMYSIISAGYAKAGKLVEAGEMFDWMLTKKMKVNDETIHLLVKAHLDAQKPRKALKISRWLDKPPQLLDDNILATLYRLYDHNGMYKESDEIVKHIRTPNKILRDTIRLMKKRREKKNVYKDYSRSNWTKVHLFPGAHKTYTPQQLKRLIIEWSKVWNNSRKSSGYRRSLPLSRYSRSRFLSNRKHL</sequence>
<gene>
    <name evidence="5" type="ORF">E3Q01_00326</name>
    <name evidence="4" type="ORF">E3Q10_01254</name>
    <name evidence="3" type="ORF">E3Q22_01321</name>
</gene>
<dbReference type="InterPro" id="IPR002885">
    <property type="entry name" value="PPR_rpt"/>
</dbReference>
<dbReference type="Proteomes" id="UP000310685">
    <property type="component" value="Unassembled WGS sequence"/>
</dbReference>
<evidence type="ECO:0000313" key="3">
    <source>
        <dbReference type="EMBL" id="TIB81235.1"/>
    </source>
</evidence>
<protein>
    <recommendedName>
        <fullName evidence="9">Pentacotripeptide-repeat region of PRORP domain-containing protein</fullName>
    </recommendedName>
</protein>
<dbReference type="AlphaFoldDB" id="A0A4T0M6Q6"/>
<evidence type="ECO:0000313" key="5">
    <source>
        <dbReference type="EMBL" id="TIC69711.1"/>
    </source>
</evidence>
<dbReference type="Pfam" id="PF01535">
    <property type="entry name" value="PPR"/>
    <property type="match status" value="3"/>
</dbReference>
<dbReference type="PROSITE" id="PS51375">
    <property type="entry name" value="PPR"/>
    <property type="match status" value="1"/>
</dbReference>
<organism evidence="4 6">
    <name type="scientific">Wallemia mellicola</name>
    <dbReference type="NCBI Taxonomy" id="1708541"/>
    <lineage>
        <taxon>Eukaryota</taxon>
        <taxon>Fungi</taxon>
        <taxon>Dikarya</taxon>
        <taxon>Basidiomycota</taxon>
        <taxon>Wallemiomycotina</taxon>
        <taxon>Wallemiomycetes</taxon>
        <taxon>Wallemiales</taxon>
        <taxon>Wallemiaceae</taxon>
        <taxon>Wallemia</taxon>
    </lineage>
</organism>
<dbReference type="PANTHER" id="PTHR47933">
    <property type="entry name" value="PENTATRICOPEPTIDE REPEAT-CONTAINING PROTEIN 1, MITOCHONDRIAL"/>
    <property type="match status" value="1"/>
</dbReference>
<dbReference type="Proteomes" id="UP000310708">
    <property type="component" value="Unassembled WGS sequence"/>
</dbReference>
<evidence type="ECO:0000256" key="1">
    <source>
        <dbReference type="ARBA" id="ARBA00022737"/>
    </source>
</evidence>
<name>A0A4T0M6Q6_9BASI</name>
<dbReference type="GO" id="GO:0003729">
    <property type="term" value="F:mRNA binding"/>
    <property type="evidence" value="ECO:0007669"/>
    <property type="project" value="TreeGrafter"/>
</dbReference>
<dbReference type="InterPro" id="IPR051240">
    <property type="entry name" value="Mito_RNA-Proc/Resp"/>
</dbReference>
<evidence type="ECO:0000256" key="2">
    <source>
        <dbReference type="PROSITE-ProRule" id="PRU00708"/>
    </source>
</evidence>
<reference evidence="6 7" key="1">
    <citation type="submission" date="2019-03" db="EMBL/GenBank/DDBJ databases">
        <title>Sequencing 25 genomes of Wallemia mellicola.</title>
        <authorList>
            <person name="Gostincar C."/>
        </authorList>
    </citation>
    <scope>NUCLEOTIDE SEQUENCE [LARGE SCALE GENOMIC DNA]</scope>
    <source>
        <strain evidence="3 7">EXF-6152</strain>
        <strain evidence="5 8">EXF-757</strain>
        <strain evidence="4 6">EXF-8738</strain>
    </source>
</reference>
<dbReference type="PANTHER" id="PTHR47933:SF11">
    <property type="entry name" value="PENTATRICOPEPTIDE REPEAT-CONTAINING PROTEIN 2"/>
    <property type="match status" value="1"/>
</dbReference>
<keyword evidence="1" id="KW-0677">Repeat</keyword>
<dbReference type="Gene3D" id="1.25.40.10">
    <property type="entry name" value="Tetratricopeptide repeat domain"/>
    <property type="match status" value="3"/>
</dbReference>
<dbReference type="InterPro" id="IPR011990">
    <property type="entry name" value="TPR-like_helical_dom_sf"/>
</dbReference>
<evidence type="ECO:0000313" key="8">
    <source>
        <dbReference type="Proteomes" id="UP000310708"/>
    </source>
</evidence>
<proteinExistence type="predicted"/>
<evidence type="ECO:0000313" key="4">
    <source>
        <dbReference type="EMBL" id="TIC32474.1"/>
    </source>
</evidence>
<evidence type="ECO:0000313" key="7">
    <source>
        <dbReference type="Proteomes" id="UP000310685"/>
    </source>
</evidence>
<feature type="repeat" description="PPR" evidence="2">
    <location>
        <begin position="640"/>
        <end position="674"/>
    </location>
</feature>
<dbReference type="EMBL" id="SPRO01000008">
    <property type="protein sequence ID" value="TIC32474.1"/>
    <property type="molecule type" value="Genomic_DNA"/>
</dbReference>
<dbReference type="EMBL" id="SPRX01000002">
    <property type="protein sequence ID" value="TIC69711.1"/>
    <property type="molecule type" value="Genomic_DNA"/>
</dbReference>
<evidence type="ECO:0000313" key="6">
    <source>
        <dbReference type="Proteomes" id="UP000305647"/>
    </source>
</evidence>
<dbReference type="Proteomes" id="UP000305647">
    <property type="component" value="Unassembled WGS sequence"/>
</dbReference>